<dbReference type="InterPro" id="IPR007886">
    <property type="entry name" value="AlaDH/PNT_N"/>
</dbReference>
<sequence>MIIGITKEAQANEKRVAMVPKNAAVLIAKGCQVLVESDAGVKAGYTDEDYRTVGAEIVDCRQTLLTRAEVITQVNVTRTKTADEANEFHTNQWVIGLMDPLGEPEQAEFLAKQGITSLAMELIPRISRAQSMDALSSMATIAGYKAVLMAASICPRIYPMLMTAAGTLNPARVFIMGAGVAGLQAAATAKRLGGVVEAYDVRPAARDQIISVGAKAIELALDTGTAEGQGGYAKAQGEEFLTRQRELMTEVLAEQDVVITTAAIPGAKSPVLITAEMVSRMKRGAVIIDLASERGGNCELTKHGQAIEAHGVTIVGPDNIAGSIPHHASQLYGKNIENLLLQLMTDSGDMVLDFEDEIVQGTLVSHQGTVYHPRLRSLLGLAELINEQEQMTEVA</sequence>
<reference evidence="10" key="1">
    <citation type="submission" date="2016-03" db="EMBL/GenBank/DDBJ databases">
        <title>Partial sequence of psychrophilic Colwellia sp.</title>
        <authorList>
            <person name="Pankowski J.A."/>
            <person name="Leong J.S."/>
            <person name="Nano F.E."/>
        </authorList>
    </citation>
    <scope>NUCLEOTIDE SEQUENCE</scope>
    <source>
        <strain evidence="10">C1</strain>
    </source>
</reference>
<dbReference type="Gene3D" id="3.40.50.720">
    <property type="entry name" value="NAD(P)-binding Rossmann-like Domain"/>
    <property type="match status" value="2"/>
</dbReference>
<name>A0A168PGI8_9GAMM</name>
<dbReference type="GO" id="GO:0005886">
    <property type="term" value="C:plasma membrane"/>
    <property type="evidence" value="ECO:0007669"/>
    <property type="project" value="TreeGrafter"/>
</dbReference>
<dbReference type="PANTHER" id="PTHR10160">
    <property type="entry name" value="NAD(P) TRANSHYDROGENASE"/>
    <property type="match status" value="1"/>
</dbReference>
<evidence type="ECO:0000259" key="8">
    <source>
        <dbReference type="SMART" id="SM01002"/>
    </source>
</evidence>
<dbReference type="GO" id="GO:0006740">
    <property type="term" value="P:NADPH regeneration"/>
    <property type="evidence" value="ECO:0007669"/>
    <property type="project" value="TreeGrafter"/>
</dbReference>
<keyword evidence="3" id="KW-0547">Nucleotide-binding</keyword>
<dbReference type="SUPFAM" id="SSF51735">
    <property type="entry name" value="NAD(P)-binding Rossmann-fold domains"/>
    <property type="match status" value="1"/>
</dbReference>
<dbReference type="SUPFAM" id="SSF52283">
    <property type="entry name" value="Formate/glycerate dehydrogenase catalytic domain-like"/>
    <property type="match status" value="1"/>
</dbReference>
<feature type="domain" description="Alanine dehydrogenase/pyridine nucleotide transhydrogenase N-terminal" evidence="9">
    <location>
        <begin position="4"/>
        <end position="142"/>
    </location>
</feature>
<comment type="function">
    <text evidence="1">The transhydrogenation between NADH and NADP is coupled to respiration and ATP hydrolysis and functions as a proton pump across the membrane.</text>
</comment>
<keyword evidence="5" id="KW-1278">Translocase</keyword>
<evidence type="ECO:0000313" key="10">
    <source>
        <dbReference type="EMBL" id="ANC57851.1"/>
    </source>
</evidence>
<dbReference type="CDD" id="cd05304">
    <property type="entry name" value="Rubrum_tdh"/>
    <property type="match status" value="1"/>
</dbReference>
<dbReference type="Pfam" id="PF05222">
    <property type="entry name" value="AlaDh_PNT_N"/>
    <property type="match status" value="1"/>
</dbReference>
<evidence type="ECO:0000256" key="2">
    <source>
        <dbReference type="ARBA" id="ARBA00012943"/>
    </source>
</evidence>
<evidence type="ECO:0000256" key="3">
    <source>
        <dbReference type="ARBA" id="ARBA00022741"/>
    </source>
</evidence>
<keyword evidence="10" id="KW-0560">Oxidoreductase</keyword>
<dbReference type="NCBIfam" id="NF006942">
    <property type="entry name" value="PRK09424.1"/>
    <property type="match status" value="1"/>
</dbReference>
<dbReference type="EMBL" id="KU926705">
    <property type="protein sequence ID" value="ANC57851.1"/>
    <property type="molecule type" value="Genomic_DNA"/>
</dbReference>
<dbReference type="Pfam" id="PF01262">
    <property type="entry name" value="AlaDh_PNT_C"/>
    <property type="match status" value="1"/>
</dbReference>
<feature type="domain" description="Alanine dehydrogenase/pyridine nucleotide transhydrogenase NAD(H)-binding" evidence="8">
    <location>
        <begin position="151"/>
        <end position="316"/>
    </location>
</feature>
<dbReference type="InterPro" id="IPR036291">
    <property type="entry name" value="NAD(P)-bd_dom_sf"/>
</dbReference>
<evidence type="ECO:0000256" key="7">
    <source>
        <dbReference type="ARBA" id="ARBA00048202"/>
    </source>
</evidence>
<evidence type="ECO:0000256" key="4">
    <source>
        <dbReference type="ARBA" id="ARBA00022857"/>
    </source>
</evidence>
<dbReference type="GO" id="GO:0008750">
    <property type="term" value="F:proton-translocating NAD(P)+ transhydrogenase activity"/>
    <property type="evidence" value="ECO:0007669"/>
    <property type="project" value="UniProtKB-EC"/>
</dbReference>
<dbReference type="PANTHER" id="PTHR10160:SF19">
    <property type="entry name" value="PROTON-TRANSLOCATING NAD(P)(+) TRANSHYDROGENASE"/>
    <property type="match status" value="1"/>
</dbReference>
<dbReference type="InterPro" id="IPR007698">
    <property type="entry name" value="AlaDH/PNT_NAD(H)-bd"/>
</dbReference>
<dbReference type="GO" id="GO:0016491">
    <property type="term" value="F:oxidoreductase activity"/>
    <property type="evidence" value="ECO:0007669"/>
    <property type="project" value="UniProtKB-KW"/>
</dbReference>
<proteinExistence type="predicted"/>
<evidence type="ECO:0000256" key="5">
    <source>
        <dbReference type="ARBA" id="ARBA00022967"/>
    </source>
</evidence>
<dbReference type="SMART" id="SM01003">
    <property type="entry name" value="AlaDh_PNT_N"/>
    <property type="match status" value="1"/>
</dbReference>
<keyword evidence="6" id="KW-0520">NAD</keyword>
<evidence type="ECO:0000256" key="1">
    <source>
        <dbReference type="ARBA" id="ARBA00003943"/>
    </source>
</evidence>
<comment type="catalytic activity">
    <reaction evidence="7">
        <text>NAD(+) + NADPH + H(+)(in) = NADH + NADP(+) + H(+)(out)</text>
        <dbReference type="Rhea" id="RHEA:47992"/>
        <dbReference type="ChEBI" id="CHEBI:15378"/>
        <dbReference type="ChEBI" id="CHEBI:57540"/>
        <dbReference type="ChEBI" id="CHEBI:57783"/>
        <dbReference type="ChEBI" id="CHEBI:57945"/>
        <dbReference type="ChEBI" id="CHEBI:58349"/>
        <dbReference type="EC" id="7.1.1.1"/>
    </reaction>
</comment>
<dbReference type="SMART" id="SM01002">
    <property type="entry name" value="AlaDh_PNT_C"/>
    <property type="match status" value="1"/>
</dbReference>
<organism evidence="10">
    <name type="scientific">Colwellia sp. C1</name>
    <dbReference type="NCBI Taxonomy" id="1737566"/>
    <lineage>
        <taxon>Bacteria</taxon>
        <taxon>Pseudomonadati</taxon>
        <taxon>Pseudomonadota</taxon>
        <taxon>Gammaproteobacteria</taxon>
        <taxon>Alteromonadales</taxon>
        <taxon>Colwelliaceae</taxon>
        <taxon>Colwellia</taxon>
    </lineage>
</organism>
<dbReference type="AlphaFoldDB" id="A0A168PGI8"/>
<dbReference type="EC" id="7.1.1.1" evidence="2"/>
<protein>
    <recommendedName>
        <fullName evidence="2">proton-translocating NAD(P)(+) transhydrogenase</fullName>
        <ecNumber evidence="2">7.1.1.1</ecNumber>
    </recommendedName>
</protein>
<evidence type="ECO:0000256" key="6">
    <source>
        <dbReference type="ARBA" id="ARBA00023027"/>
    </source>
</evidence>
<accession>A0A168PGI8</accession>
<evidence type="ECO:0000259" key="9">
    <source>
        <dbReference type="SMART" id="SM01003"/>
    </source>
</evidence>
<keyword evidence="4" id="KW-0521">NADP</keyword>
<dbReference type="GO" id="GO:0050661">
    <property type="term" value="F:NADP binding"/>
    <property type="evidence" value="ECO:0007669"/>
    <property type="project" value="TreeGrafter"/>
</dbReference>